<comment type="caution">
    <text evidence="2">The sequence shown here is derived from an EMBL/GenBank/DDBJ whole genome shotgun (WGS) entry which is preliminary data.</text>
</comment>
<accession>A0A433BQV8</accession>
<dbReference type="OrthoDB" id="2406226at2759"/>
<evidence type="ECO:0000313" key="2">
    <source>
        <dbReference type="EMBL" id="RUP28721.1"/>
    </source>
</evidence>
<gene>
    <name evidence="2" type="ORF">BC936DRAFT_138711</name>
</gene>
<evidence type="ECO:0000313" key="3">
    <source>
        <dbReference type="Proteomes" id="UP000268093"/>
    </source>
</evidence>
<feature type="domain" description="BTB" evidence="1">
    <location>
        <begin position="12"/>
        <end position="90"/>
    </location>
</feature>
<reference evidence="2 3" key="1">
    <citation type="journal article" date="2018" name="New Phytol.">
        <title>Phylogenomics of Endogonaceae and evolution of mycorrhizas within Mucoromycota.</title>
        <authorList>
            <person name="Chang Y."/>
            <person name="Desiro A."/>
            <person name="Na H."/>
            <person name="Sandor L."/>
            <person name="Lipzen A."/>
            <person name="Clum A."/>
            <person name="Barry K."/>
            <person name="Grigoriev I.V."/>
            <person name="Martin F.M."/>
            <person name="Stajich J.E."/>
            <person name="Smith M.E."/>
            <person name="Bonito G."/>
            <person name="Spatafora J.W."/>
        </authorList>
    </citation>
    <scope>NUCLEOTIDE SEQUENCE [LARGE SCALE GENOMIC DNA]</scope>
    <source>
        <strain evidence="2 3">GMNB39</strain>
    </source>
</reference>
<keyword evidence="3" id="KW-1185">Reference proteome</keyword>
<evidence type="ECO:0000259" key="1">
    <source>
        <dbReference type="PROSITE" id="PS50097"/>
    </source>
</evidence>
<dbReference type="InterPro" id="IPR000210">
    <property type="entry name" value="BTB/POZ_dom"/>
</dbReference>
<name>A0A433BQV8_9FUNG</name>
<dbReference type="Proteomes" id="UP000268093">
    <property type="component" value="Unassembled WGS sequence"/>
</dbReference>
<dbReference type="PROSITE" id="PS50097">
    <property type="entry name" value="BTB"/>
    <property type="match status" value="1"/>
</dbReference>
<dbReference type="AlphaFoldDB" id="A0A433BQV8"/>
<dbReference type="Pfam" id="PF00651">
    <property type="entry name" value="BTB"/>
    <property type="match status" value="1"/>
</dbReference>
<organism evidence="2 3">
    <name type="scientific">Jimgerdemannia flammicorona</name>
    <dbReference type="NCBI Taxonomy" id="994334"/>
    <lineage>
        <taxon>Eukaryota</taxon>
        <taxon>Fungi</taxon>
        <taxon>Fungi incertae sedis</taxon>
        <taxon>Mucoromycota</taxon>
        <taxon>Mucoromycotina</taxon>
        <taxon>Endogonomycetes</taxon>
        <taxon>Endogonales</taxon>
        <taxon>Endogonaceae</taxon>
        <taxon>Jimgerdemannia</taxon>
    </lineage>
</organism>
<dbReference type="SMART" id="SM00225">
    <property type="entry name" value="BTB"/>
    <property type="match status" value="1"/>
</dbReference>
<dbReference type="Gene3D" id="3.30.710.10">
    <property type="entry name" value="Potassium Channel Kv1.1, Chain A"/>
    <property type="match status" value="1"/>
</dbReference>
<protein>
    <recommendedName>
        <fullName evidence="1">BTB domain-containing protein</fullName>
    </recommendedName>
</protein>
<dbReference type="EMBL" id="RBNI01013585">
    <property type="protein sequence ID" value="RUP28721.1"/>
    <property type="molecule type" value="Genomic_DNA"/>
</dbReference>
<dbReference type="PANTHER" id="PTHR24413">
    <property type="entry name" value="SPECKLE-TYPE POZ PROTEIN"/>
    <property type="match status" value="1"/>
</dbReference>
<proteinExistence type="predicted"/>
<sequence length="186" mass="21550">MWRSFVDDQSTSDVCFKVDNGERIYAHSKILTASSDAFKVSLKSGMKESFRVKDESLKRNVMMIETPDFSYDIMKLMLEFIYTGELKELDLYSIDICRDLYRISDKYFIAELGTVAVTEYRKLLTPQNVIKEVFEFGHLYPELCKQCTSFIQLTKKEIDPNDIVELVAHEAHSNHVLLAILQALIE</sequence>
<dbReference type="SUPFAM" id="SSF54695">
    <property type="entry name" value="POZ domain"/>
    <property type="match status" value="1"/>
</dbReference>
<dbReference type="InterPro" id="IPR011333">
    <property type="entry name" value="SKP1/BTB/POZ_sf"/>
</dbReference>